<evidence type="ECO:0000256" key="8">
    <source>
        <dbReference type="ARBA" id="ARBA00023242"/>
    </source>
</evidence>
<feature type="compositionally biased region" description="Polar residues" evidence="10">
    <location>
        <begin position="541"/>
        <end position="574"/>
    </location>
</feature>
<dbReference type="InterPro" id="IPR008662">
    <property type="entry name" value="TOIP1/2"/>
</dbReference>
<feature type="region of interest" description="Disordered" evidence="10">
    <location>
        <begin position="930"/>
        <end position="970"/>
    </location>
</feature>
<feature type="compositionally biased region" description="Polar residues" evidence="10">
    <location>
        <begin position="711"/>
        <end position="744"/>
    </location>
</feature>
<dbReference type="OrthoDB" id="6258998at2759"/>
<feature type="compositionally biased region" description="Polar residues" evidence="10">
    <location>
        <begin position="42"/>
        <end position="66"/>
    </location>
</feature>
<dbReference type="InterPro" id="IPR038599">
    <property type="entry name" value="LAP1C-like_C_sf"/>
</dbReference>
<dbReference type="GO" id="GO:0016020">
    <property type="term" value="C:membrane"/>
    <property type="evidence" value="ECO:0007669"/>
    <property type="project" value="TreeGrafter"/>
</dbReference>
<dbReference type="GO" id="GO:0005635">
    <property type="term" value="C:nuclear envelope"/>
    <property type="evidence" value="ECO:0007669"/>
    <property type="project" value="UniProtKB-SubCell"/>
</dbReference>
<comment type="subcellular location">
    <subcellularLocation>
        <location evidence="9">Endomembrane system</location>
        <topology evidence="9">Single-pass membrane protein</topology>
    </subcellularLocation>
    <subcellularLocation>
        <location evidence="1">Nucleus envelope</location>
    </subcellularLocation>
</comment>
<gene>
    <name evidence="13" type="primary">LOC110524846</name>
</gene>
<proteinExistence type="inferred from homology"/>
<evidence type="ECO:0000256" key="9">
    <source>
        <dbReference type="ARBA" id="ARBA00037847"/>
    </source>
</evidence>
<reference evidence="13" key="3">
    <citation type="submission" date="2025-09" db="UniProtKB">
        <authorList>
            <consortium name="Ensembl"/>
        </authorList>
    </citation>
    <scope>IDENTIFICATION</scope>
</reference>
<evidence type="ECO:0000256" key="11">
    <source>
        <dbReference type="SAM" id="Phobius"/>
    </source>
</evidence>
<dbReference type="KEGG" id="omy:110524846"/>
<evidence type="ECO:0000313" key="13">
    <source>
        <dbReference type="Ensembl" id="ENSOMYP00000026997.2"/>
    </source>
</evidence>
<feature type="compositionally biased region" description="Polar residues" evidence="10">
    <location>
        <begin position="286"/>
        <end position="319"/>
    </location>
</feature>
<keyword evidence="4 11" id="KW-0812">Transmembrane</keyword>
<feature type="domain" description="Torsin-1A-interacting protein 1/2 AAA+ activator" evidence="12">
    <location>
        <begin position="1033"/>
        <end position="1251"/>
    </location>
</feature>
<evidence type="ECO:0000256" key="2">
    <source>
        <dbReference type="ARBA" id="ARBA00007860"/>
    </source>
</evidence>
<keyword evidence="5 11" id="KW-1133">Transmembrane helix</keyword>
<dbReference type="GO" id="GO:0001671">
    <property type="term" value="F:ATPase activator activity"/>
    <property type="evidence" value="ECO:0007669"/>
    <property type="project" value="InterPro"/>
</dbReference>
<evidence type="ECO:0000256" key="7">
    <source>
        <dbReference type="ARBA" id="ARBA00023180"/>
    </source>
</evidence>
<feature type="compositionally biased region" description="Polar residues" evidence="10">
    <location>
        <begin position="796"/>
        <end position="829"/>
    </location>
</feature>
<evidence type="ECO:0000256" key="5">
    <source>
        <dbReference type="ARBA" id="ARBA00022989"/>
    </source>
</evidence>
<dbReference type="PANTHER" id="PTHR18843:SF7">
    <property type="entry name" value="LAMINA-ASSOCIATED POLYPEPTIDE 1B ISOFORM 1-RELATED"/>
    <property type="match status" value="1"/>
</dbReference>
<evidence type="ECO:0000256" key="4">
    <source>
        <dbReference type="ARBA" id="ARBA00022692"/>
    </source>
</evidence>
<name>A0A8C7PTC9_ONCMY</name>
<dbReference type="Gene3D" id="3.40.50.12190">
    <property type="match status" value="1"/>
</dbReference>
<comment type="similarity">
    <text evidence="2">Belongs to the TOR1AIP family.</text>
</comment>
<reference evidence="13" key="2">
    <citation type="submission" date="2025-08" db="UniProtKB">
        <authorList>
            <consortium name="Ensembl"/>
        </authorList>
    </citation>
    <scope>IDENTIFICATION</scope>
</reference>
<dbReference type="RefSeq" id="XP_036834767.1">
    <property type="nucleotide sequence ID" value="XM_036978872.1"/>
</dbReference>
<sequence>MEQPGRDPEDNNTTAQVESSERGSEEEDAQAEQRTADIDTPAEQSNQNQDSSLPPNTSSGQGSQNLEDLDTEALVKKETGPSAAVMEQPGRDPEENNTTAQVESSERGSTEKDAQVEQRTADIDTPAEQSNQNQDSSLPPNTSSGQGSKNLEDLDTEALVKKETGPSAAVMEQPGRDPEDNNTTAQVESSERGSTEEDAQVEQTTADIDTPAEQSNQNQDSSLPPNTSSGQGSQNLGDLDTEALVKNETGPSAAVMEQPGRDPEENNTTAQVESSERGSTEEDAQVEQTTADIDTPAEQSNQNQDSSLPPNTSSGQGSHNLEDLDIEALVKKETGPSAAVMEQPGRDPEENNTTAQVESSERGSTEEDAQVEQTTADIDTPAEQSNQNQDSSLPPNTSSGQGSHNLEDLDTEALVKKETGPSAAVMEQPGRDPEENNTTAQVESSERGSTEEDAQVEQTTADIDTPAEQSNQNQDSSLPPNTSSGQGSHNLEDLDTEALVKKETGPSAAVMEQPGRDPEENNTTAQVESSERGSTEEDAQVEQTTADIDTPAEQSNQNQDSSLPPNTSSGQGSHNLEDLDTEALVKKETGPSAAVMEQPGRDPEENNTTAQVESSERGSTEEDAQVEQTTADIDTPAEQSNQNQDSSLPPNTSSGQGSHNLEDLDTEALVKKETGPSAAVMEQPGRDPEENNTTAQVESSERGSTEEDAQVEQTTADIDTPAEQSNQNQDSSLPPNTSSGQGSHNLEDLDTEALVKKETGPSAAVMEQPGRDPEENNTTAQVESSERGSTEEDAQVEQTTADIDTPAEQSNQNQDSSLPPNTSSGQGSHNLEDLDTEALVKKETGPSAAVMEQPGRDPEENNTTAQVESSERGSTEEDAQVEQTTADIDTPAEQSNQNQDSSLPPNTSSGQGSHNLEDLDTEALVKKETGPSAAVMEQPGRDPEENNTTAQVKSSERGSEEEDKDGAVEPQIPLLITDQRATKEREYHCHFLSVFIGYAKIPMLLVGLVVLLLAVAVSFIPKSLPENTVFNRTETFHRALKKVEVAFPGQRSELWRRSRIHLERHLQTTRPTEPVSLMLTAGRRGEKTLHCLALQLASAFSSAFNTSSILHIDGASKAGQDSDQVKLDIDTQLGEAFEGDQPVAVIHRFEELPPGSTIIFYRYCDHENAAYKEALLIFTVLLGGEEELPASLGLSAVEEMVDDHLQDKFLFSDQPAAFDLMDLDKFSGLWSRISHLVLPVAAEERIEQRGCVTVP</sequence>
<dbReference type="GO" id="GO:0061024">
    <property type="term" value="P:membrane organization"/>
    <property type="evidence" value="ECO:0007669"/>
    <property type="project" value="TreeGrafter"/>
</dbReference>
<evidence type="ECO:0000256" key="6">
    <source>
        <dbReference type="ARBA" id="ARBA00023136"/>
    </source>
</evidence>
<accession>A0A8C7PTC9</accession>
<dbReference type="PANTHER" id="PTHR18843">
    <property type="entry name" value="TORSIN-1A-INTERACTING PROTEIN"/>
    <property type="match status" value="1"/>
</dbReference>
<dbReference type="GeneTree" id="ENSGT00390000012166"/>
<evidence type="ECO:0000259" key="12">
    <source>
        <dbReference type="Pfam" id="PF05609"/>
    </source>
</evidence>
<feature type="compositionally biased region" description="Polar residues" evidence="10">
    <location>
        <begin position="881"/>
        <end position="914"/>
    </location>
</feature>
<reference evidence="13" key="1">
    <citation type="submission" date="2020-07" db="EMBL/GenBank/DDBJ databases">
        <title>A long reads based de novo assembly of the rainbow trout Arlee double haploid line genome.</title>
        <authorList>
            <person name="Gao G."/>
            <person name="Palti Y."/>
        </authorList>
    </citation>
    <scope>NUCLEOTIDE SEQUENCE [LARGE SCALE GENOMIC DNA]</scope>
</reference>
<evidence type="ECO:0000256" key="3">
    <source>
        <dbReference type="ARBA" id="ARBA00022553"/>
    </source>
</evidence>
<feature type="region of interest" description="Disordered" evidence="10">
    <location>
        <begin position="1"/>
        <end position="915"/>
    </location>
</feature>
<evidence type="ECO:0000313" key="14">
    <source>
        <dbReference type="Proteomes" id="UP000694395"/>
    </source>
</evidence>
<keyword evidence="8" id="KW-0539">Nucleus</keyword>
<dbReference type="Proteomes" id="UP000694395">
    <property type="component" value="Chromosome 5"/>
</dbReference>
<organism evidence="13 14">
    <name type="scientific">Oncorhynchus mykiss</name>
    <name type="common">Rainbow trout</name>
    <name type="synonym">Salmo gairdneri</name>
    <dbReference type="NCBI Taxonomy" id="8022"/>
    <lineage>
        <taxon>Eukaryota</taxon>
        <taxon>Metazoa</taxon>
        <taxon>Chordata</taxon>
        <taxon>Craniata</taxon>
        <taxon>Vertebrata</taxon>
        <taxon>Euteleostomi</taxon>
        <taxon>Actinopterygii</taxon>
        <taxon>Neopterygii</taxon>
        <taxon>Teleostei</taxon>
        <taxon>Protacanthopterygii</taxon>
        <taxon>Salmoniformes</taxon>
        <taxon>Salmonidae</taxon>
        <taxon>Salmoninae</taxon>
        <taxon>Oncorhynchus</taxon>
    </lineage>
</organism>
<feature type="compositionally biased region" description="Basic and acidic residues" evidence="10">
    <location>
        <begin position="104"/>
        <end position="122"/>
    </location>
</feature>
<feature type="compositionally biased region" description="Polar residues" evidence="10">
    <location>
        <begin position="201"/>
        <end position="236"/>
    </location>
</feature>
<feature type="compositionally biased region" description="Polar residues" evidence="10">
    <location>
        <begin position="626"/>
        <end position="659"/>
    </location>
</feature>
<evidence type="ECO:0000256" key="1">
    <source>
        <dbReference type="ARBA" id="ARBA00004259"/>
    </source>
</evidence>
<keyword evidence="7" id="KW-0325">Glycoprotein</keyword>
<dbReference type="AlphaFoldDB" id="A0A8C7PTC9"/>
<protein>
    <recommendedName>
        <fullName evidence="12">Torsin-1A-interacting protein 1/2 AAA+ activator domain-containing protein</fullName>
    </recommendedName>
</protein>
<dbReference type="GeneID" id="110524846"/>
<keyword evidence="14" id="KW-1185">Reference proteome</keyword>
<feature type="compositionally biased region" description="Polar residues" evidence="10">
    <location>
        <begin position="127"/>
        <end position="149"/>
    </location>
</feature>
<keyword evidence="3" id="KW-0597">Phosphoprotein</keyword>
<feature type="compositionally biased region" description="Polar residues" evidence="10">
    <location>
        <begin position="371"/>
        <end position="404"/>
    </location>
</feature>
<dbReference type="Ensembl" id="ENSOMYT00000029516.2">
    <property type="protein sequence ID" value="ENSOMYP00000026997.2"/>
    <property type="gene ID" value="ENSOMYG00000012741.2"/>
</dbReference>
<feature type="transmembrane region" description="Helical" evidence="11">
    <location>
        <begin position="1001"/>
        <end position="1020"/>
    </location>
</feature>
<feature type="compositionally biased region" description="Polar residues" evidence="10">
    <location>
        <begin position="456"/>
        <end position="489"/>
    </location>
</feature>
<dbReference type="Pfam" id="PF05609">
    <property type="entry name" value="LAP1_C"/>
    <property type="match status" value="1"/>
</dbReference>
<dbReference type="InterPro" id="IPR046753">
    <property type="entry name" value="TOIP1/2_C"/>
</dbReference>
<keyword evidence="6 11" id="KW-0472">Membrane</keyword>
<evidence type="ECO:0000256" key="10">
    <source>
        <dbReference type="SAM" id="MobiDB-lite"/>
    </source>
</evidence>